<keyword evidence="2" id="KW-1185">Reference proteome</keyword>
<dbReference type="AlphaFoldDB" id="A0AAF0TMU5"/>
<dbReference type="Proteomes" id="UP001234989">
    <property type="component" value="Chromosome 4"/>
</dbReference>
<organism evidence="1 2">
    <name type="scientific">Solanum verrucosum</name>
    <dbReference type="NCBI Taxonomy" id="315347"/>
    <lineage>
        <taxon>Eukaryota</taxon>
        <taxon>Viridiplantae</taxon>
        <taxon>Streptophyta</taxon>
        <taxon>Embryophyta</taxon>
        <taxon>Tracheophyta</taxon>
        <taxon>Spermatophyta</taxon>
        <taxon>Magnoliopsida</taxon>
        <taxon>eudicotyledons</taxon>
        <taxon>Gunneridae</taxon>
        <taxon>Pentapetalae</taxon>
        <taxon>asterids</taxon>
        <taxon>lamiids</taxon>
        <taxon>Solanales</taxon>
        <taxon>Solanaceae</taxon>
        <taxon>Solanoideae</taxon>
        <taxon>Solaneae</taxon>
        <taxon>Solanum</taxon>
    </lineage>
</organism>
<sequence>MMIMVTCVCIIRQWRTNSINTLNVRLCKRKTKHNVSLKGI</sequence>
<evidence type="ECO:0000313" key="2">
    <source>
        <dbReference type="Proteomes" id="UP001234989"/>
    </source>
</evidence>
<evidence type="ECO:0000313" key="1">
    <source>
        <dbReference type="EMBL" id="WMV25551.1"/>
    </source>
</evidence>
<proteinExistence type="predicted"/>
<gene>
    <name evidence="1" type="ORF">MTR67_018936</name>
</gene>
<accession>A0AAF0TMU5</accession>
<name>A0AAF0TMU5_SOLVR</name>
<protein>
    <submittedName>
        <fullName evidence="1">Uncharacterized protein</fullName>
    </submittedName>
</protein>
<reference evidence="1" key="1">
    <citation type="submission" date="2023-08" db="EMBL/GenBank/DDBJ databases">
        <title>A de novo genome assembly of Solanum verrucosum Schlechtendal, a Mexican diploid species geographically isolated from the other diploid A-genome species in potato relatives.</title>
        <authorList>
            <person name="Hosaka K."/>
        </authorList>
    </citation>
    <scope>NUCLEOTIDE SEQUENCE</scope>
    <source>
        <tissue evidence="1">Young leaves</tissue>
    </source>
</reference>
<dbReference type="EMBL" id="CP133615">
    <property type="protein sequence ID" value="WMV25551.1"/>
    <property type="molecule type" value="Genomic_DNA"/>
</dbReference>